<sequence>MIRSSCCACKKCPVRCQLTGRRRSIGKDSSRVLYHTRGAMARRKVW</sequence>
<dbReference type="EMBL" id="BK032673">
    <property type="protein sequence ID" value="DAF54152.1"/>
    <property type="molecule type" value="Genomic_DNA"/>
</dbReference>
<protein>
    <submittedName>
        <fullName evidence="1">Uncharacterized protein</fullName>
    </submittedName>
</protein>
<proteinExistence type="predicted"/>
<evidence type="ECO:0000313" key="1">
    <source>
        <dbReference type="EMBL" id="DAF54152.1"/>
    </source>
</evidence>
<accession>A0A8S5ST77</accession>
<name>A0A8S5ST77_9VIRU</name>
<reference evidence="1" key="1">
    <citation type="journal article" date="2021" name="Proc. Natl. Acad. Sci. U.S.A.">
        <title>A Catalog of Tens of Thousands of Viruses from Human Metagenomes Reveals Hidden Associations with Chronic Diseases.</title>
        <authorList>
            <person name="Tisza M.J."/>
            <person name="Buck C.B."/>
        </authorList>
    </citation>
    <scope>NUCLEOTIDE SEQUENCE</scope>
    <source>
        <strain evidence="1">Ctcqm2</strain>
    </source>
</reference>
<organism evidence="1">
    <name type="scientific">Phage sp. ctcqm2</name>
    <dbReference type="NCBI Taxonomy" id="2828007"/>
    <lineage>
        <taxon>Viruses</taxon>
    </lineage>
</organism>